<evidence type="ECO:0000256" key="1">
    <source>
        <dbReference type="ARBA" id="ARBA00023015"/>
    </source>
</evidence>
<dbReference type="EMBL" id="JNBY01000050">
    <property type="protein sequence ID" value="KDN87000.1"/>
    <property type="molecule type" value="Genomic_DNA"/>
</dbReference>
<organism evidence="4 5">
    <name type="scientific">Kitasatospora cheerisanensis KCTC 2395</name>
    <dbReference type="NCBI Taxonomy" id="1348663"/>
    <lineage>
        <taxon>Bacteria</taxon>
        <taxon>Bacillati</taxon>
        <taxon>Actinomycetota</taxon>
        <taxon>Actinomycetes</taxon>
        <taxon>Kitasatosporales</taxon>
        <taxon>Streptomycetaceae</taxon>
        <taxon>Kitasatospora</taxon>
    </lineage>
</organism>
<dbReference type="eggNOG" id="COG0789">
    <property type="taxonomic scope" value="Bacteria"/>
</dbReference>
<evidence type="ECO:0000313" key="5">
    <source>
        <dbReference type="Proteomes" id="UP000027178"/>
    </source>
</evidence>
<dbReference type="PROSITE" id="PS50937">
    <property type="entry name" value="HTH_MERR_2"/>
    <property type="match status" value="1"/>
</dbReference>
<reference evidence="4 5" key="1">
    <citation type="submission" date="2014-05" db="EMBL/GenBank/DDBJ databases">
        <title>Draft Genome Sequence of Kitasatospora cheerisanensis KCTC 2395.</title>
        <authorList>
            <person name="Nam D.H."/>
        </authorList>
    </citation>
    <scope>NUCLEOTIDE SEQUENCE [LARGE SCALE GENOMIC DNA]</scope>
    <source>
        <strain evidence="4 5">KCTC 2395</strain>
    </source>
</reference>
<dbReference type="AlphaFoldDB" id="A0A066ZA11"/>
<feature type="domain" description="HTH merR-type" evidence="3">
    <location>
        <begin position="1"/>
        <end position="27"/>
    </location>
</feature>
<protein>
    <submittedName>
        <fullName evidence="4">MerR family transcriptional regulator</fullName>
    </submittedName>
</protein>
<evidence type="ECO:0000259" key="3">
    <source>
        <dbReference type="PROSITE" id="PS50937"/>
    </source>
</evidence>
<dbReference type="Gene3D" id="1.10.1660.10">
    <property type="match status" value="1"/>
</dbReference>
<dbReference type="HOGENOM" id="CLU_060077_5_1_11"/>
<dbReference type="InterPro" id="IPR015358">
    <property type="entry name" value="Tscrpt_reg_MerR_DNA-bd"/>
</dbReference>
<keyword evidence="2" id="KW-0804">Transcription</keyword>
<accession>A0A066ZA11</accession>
<dbReference type="Proteomes" id="UP000027178">
    <property type="component" value="Unassembled WGS sequence"/>
</dbReference>
<evidence type="ECO:0000256" key="2">
    <source>
        <dbReference type="ARBA" id="ARBA00023163"/>
    </source>
</evidence>
<comment type="caution">
    <text evidence="4">The sequence shown here is derived from an EMBL/GenBank/DDBJ whole genome shotgun (WGS) entry which is preliminary data.</text>
</comment>
<dbReference type="SUPFAM" id="SSF46955">
    <property type="entry name" value="Putative DNA-binding domain"/>
    <property type="match status" value="1"/>
</dbReference>
<sequence>MLRRIALISVARHIGIPLQDLREAFADVPPARPPSRQWQSASRGRKLRLEERRRTVERLEAELTGCIGCGCRSMRACALLSPGDALGEDGAGPRRL</sequence>
<gene>
    <name evidence="4" type="ORF">KCH_10850</name>
</gene>
<keyword evidence="5" id="KW-1185">Reference proteome</keyword>
<proteinExistence type="predicted"/>
<dbReference type="Pfam" id="PF09278">
    <property type="entry name" value="MerR-DNA-bind"/>
    <property type="match status" value="1"/>
</dbReference>
<dbReference type="RefSeq" id="WP_244305167.1">
    <property type="nucleotide sequence ID" value="NZ_KK853997.1"/>
</dbReference>
<dbReference type="GO" id="GO:0003677">
    <property type="term" value="F:DNA binding"/>
    <property type="evidence" value="ECO:0007669"/>
    <property type="project" value="InterPro"/>
</dbReference>
<keyword evidence="1" id="KW-0805">Transcription regulation</keyword>
<dbReference type="InterPro" id="IPR000551">
    <property type="entry name" value="MerR-type_HTH_dom"/>
</dbReference>
<dbReference type="InterPro" id="IPR009061">
    <property type="entry name" value="DNA-bd_dom_put_sf"/>
</dbReference>
<evidence type="ECO:0000313" key="4">
    <source>
        <dbReference type="EMBL" id="KDN87000.1"/>
    </source>
</evidence>
<name>A0A066ZA11_9ACTN</name>
<dbReference type="PATRIC" id="fig|1348663.4.peg.1034"/>
<dbReference type="GO" id="GO:0006355">
    <property type="term" value="P:regulation of DNA-templated transcription"/>
    <property type="evidence" value="ECO:0007669"/>
    <property type="project" value="InterPro"/>
</dbReference>